<reference evidence="3" key="1">
    <citation type="journal article" date="2019" name="Int. J. Syst. Evol. Microbiol.">
        <title>The Global Catalogue of Microorganisms (GCM) 10K type strain sequencing project: providing services to taxonomists for standard genome sequencing and annotation.</title>
        <authorList>
            <consortium name="The Broad Institute Genomics Platform"/>
            <consortium name="The Broad Institute Genome Sequencing Center for Infectious Disease"/>
            <person name="Wu L."/>
            <person name="Ma J."/>
        </authorList>
    </citation>
    <scope>NUCLEOTIDE SEQUENCE [LARGE SCALE GENOMIC DNA]</scope>
    <source>
        <strain evidence="3">KCTC 42964</strain>
    </source>
</reference>
<accession>A0ABV7LAW9</accession>
<feature type="domain" description="NAD-dependent epimerase/dehydratase" evidence="1">
    <location>
        <begin position="10"/>
        <end position="247"/>
    </location>
</feature>
<dbReference type="InterPro" id="IPR036291">
    <property type="entry name" value="NAD(P)-bd_dom_sf"/>
</dbReference>
<evidence type="ECO:0000259" key="1">
    <source>
        <dbReference type="Pfam" id="PF01370"/>
    </source>
</evidence>
<keyword evidence="3" id="KW-1185">Reference proteome</keyword>
<protein>
    <submittedName>
        <fullName evidence="2">NAD-dependent epimerase/dehydratase family protein</fullName>
    </submittedName>
</protein>
<organism evidence="2 3">
    <name type="scientific">Marinibaculum pumilum</name>
    <dbReference type="NCBI Taxonomy" id="1766165"/>
    <lineage>
        <taxon>Bacteria</taxon>
        <taxon>Pseudomonadati</taxon>
        <taxon>Pseudomonadota</taxon>
        <taxon>Alphaproteobacteria</taxon>
        <taxon>Rhodospirillales</taxon>
        <taxon>Rhodospirillaceae</taxon>
        <taxon>Marinibaculum</taxon>
    </lineage>
</organism>
<comment type="caution">
    <text evidence="2">The sequence shown here is derived from an EMBL/GenBank/DDBJ whole genome shotgun (WGS) entry which is preliminary data.</text>
</comment>
<dbReference type="Pfam" id="PF01370">
    <property type="entry name" value="Epimerase"/>
    <property type="match status" value="1"/>
</dbReference>
<dbReference type="Gene3D" id="3.40.50.720">
    <property type="entry name" value="NAD(P)-binding Rossmann-like Domain"/>
    <property type="match status" value="1"/>
</dbReference>
<dbReference type="RefSeq" id="WP_379906834.1">
    <property type="nucleotide sequence ID" value="NZ_JBHRTR010000054.1"/>
</dbReference>
<dbReference type="PANTHER" id="PTHR32487">
    <property type="entry name" value="3-OXO-DELTA(4,5)-STEROID 5-BETA-REDUCTASE"/>
    <property type="match status" value="1"/>
</dbReference>
<evidence type="ECO:0000313" key="3">
    <source>
        <dbReference type="Proteomes" id="UP001595528"/>
    </source>
</evidence>
<proteinExistence type="predicted"/>
<dbReference type="InterPro" id="IPR001509">
    <property type="entry name" value="Epimerase_deHydtase"/>
</dbReference>
<evidence type="ECO:0000313" key="2">
    <source>
        <dbReference type="EMBL" id="MFC3231362.1"/>
    </source>
</evidence>
<dbReference type="EMBL" id="JBHRTR010000054">
    <property type="protein sequence ID" value="MFC3231362.1"/>
    <property type="molecule type" value="Genomic_DNA"/>
</dbReference>
<dbReference type="SUPFAM" id="SSF51735">
    <property type="entry name" value="NAD(P)-binding Rossmann-fold domains"/>
    <property type="match status" value="1"/>
</dbReference>
<dbReference type="PANTHER" id="PTHR32487:SF0">
    <property type="entry name" value="3-OXO-DELTA(4,5)-STEROID 5-BETA-REDUCTASE"/>
    <property type="match status" value="1"/>
</dbReference>
<name>A0ABV7LAW9_9PROT</name>
<gene>
    <name evidence="2" type="ORF">ACFOGJ_29210</name>
</gene>
<sequence>MTSDTARKRVLIAGASGTVGQAAVRHFEALGDWDVIALSRRPAGHAGTGRVRQLSVDLDDAAACAAALADLPPVSHLVYAALFEQPGLVAGWREAAQMERNLAMLRNLAGPLIAGGALRHATLLQGTKAYGVHIHRIPVPARESWPRDAHDNFYWLQEDWLRAQAAARGFAMTVLRPQIVFGEAAGVAMNLIPVLGAYAAIRRAEGLPFAYPGGPGYLSEAVDARLLAQVIAWAAEAPAAAGECFNVTNGDVFAWPNVWPSIADAFGMEAGEPQPTSLAGYLPARAEVWAQIADRNDLRHRDLAAMMGESHHYADFCLAHGATRPPPPVLVSTIKLRQAGFAGCIDTEVMFRQLIAEAREMRLLPPR</sequence>
<dbReference type="Proteomes" id="UP001595528">
    <property type="component" value="Unassembled WGS sequence"/>
</dbReference>